<evidence type="ECO:0000313" key="1">
    <source>
        <dbReference type="EMBL" id="MBN8660806.1"/>
    </source>
</evidence>
<dbReference type="InterPro" id="IPR029063">
    <property type="entry name" value="SAM-dependent_MTases_sf"/>
</dbReference>
<dbReference type="Gene3D" id="3.40.50.150">
    <property type="entry name" value="Vaccinia Virus protein VP39"/>
    <property type="match status" value="1"/>
</dbReference>
<organism evidence="1 2">
    <name type="scientific">Candidatus Obscuribacter phosphatis</name>
    <dbReference type="NCBI Taxonomy" id="1906157"/>
    <lineage>
        <taxon>Bacteria</taxon>
        <taxon>Bacillati</taxon>
        <taxon>Candidatus Melainabacteria</taxon>
        <taxon>Candidatus Obscuribacterales</taxon>
        <taxon>Candidatus Obscuribacteraceae</taxon>
        <taxon>Candidatus Obscuribacter</taxon>
    </lineage>
</organism>
<name>A0A8J7PCY7_9BACT</name>
<sequence length="385" mass="43829">MLNIQLAEHCLESNHIKTLPLRFAQMREDAQIEAKILAERQGRQSVLTYASAGCTTAYISTIVPLSKLTVVDQNQSNLALTSIKLHLLQDAFPSKRLKLLGHLPMDAKMRKRSLQCLLAELELPEEILGSLDYVALNGPDFCGRFEALLPTLRDHFKVHKKSWQNLLNLDVPAWQARLIGKNSPLKQNLDYALETVFDHETCLLLFAETPLARYFAKEKALSTHLSERIYWAFQNFAATGNPYLQQMLAGRYRSLGSEIDCAPWLTMPVRPQDFELNLVHLQNNLEKALELEEEASYDLITLSNELDYLEKTDQIKVIAAATKLLKPGGVLLWRSMLETSSNLIMPNQLTWQKSEKSQKLENSENSEYQDRAFLNSKVFIAAKKI</sequence>
<accession>A0A8J7PCY7</accession>
<dbReference type="InterPro" id="IPR021829">
    <property type="entry name" value="DUF3419"/>
</dbReference>
<gene>
    <name evidence="1" type="ORF">J0M35_10605</name>
</gene>
<reference evidence="1" key="1">
    <citation type="submission" date="2021-02" db="EMBL/GenBank/DDBJ databases">
        <title>Genome-Resolved Metagenomics of a Microbial Community Performing Photosynthetic Biological Nutrient Removal.</title>
        <authorList>
            <person name="Mcdaniel E.A."/>
        </authorList>
    </citation>
    <scope>NUCLEOTIDE SEQUENCE</scope>
    <source>
        <strain evidence="1">UWPOB_OBS1</strain>
    </source>
</reference>
<proteinExistence type="predicted"/>
<dbReference type="Proteomes" id="UP000664277">
    <property type="component" value="Unassembled WGS sequence"/>
</dbReference>
<comment type="caution">
    <text evidence="1">The sequence shown here is derived from an EMBL/GenBank/DDBJ whole genome shotgun (WGS) entry which is preliminary data.</text>
</comment>
<dbReference type="EMBL" id="JAFLCK010000013">
    <property type="protein sequence ID" value="MBN8660806.1"/>
    <property type="molecule type" value="Genomic_DNA"/>
</dbReference>
<evidence type="ECO:0000313" key="2">
    <source>
        <dbReference type="Proteomes" id="UP000664277"/>
    </source>
</evidence>
<dbReference type="Pfam" id="PF11899">
    <property type="entry name" value="DUF3419"/>
    <property type="match status" value="1"/>
</dbReference>
<protein>
    <submittedName>
        <fullName evidence="1">DUF3419 family protein</fullName>
    </submittedName>
</protein>
<dbReference type="AlphaFoldDB" id="A0A8J7PCY7"/>
<dbReference type="SUPFAM" id="SSF53335">
    <property type="entry name" value="S-adenosyl-L-methionine-dependent methyltransferases"/>
    <property type="match status" value="1"/>
</dbReference>